<evidence type="ECO:0000256" key="1">
    <source>
        <dbReference type="SAM" id="Coils"/>
    </source>
</evidence>
<comment type="caution">
    <text evidence="2">The sequence shown here is derived from an EMBL/GenBank/DDBJ whole genome shotgun (WGS) entry which is preliminary data.</text>
</comment>
<dbReference type="Proteomes" id="UP000234190">
    <property type="component" value="Unassembled WGS sequence"/>
</dbReference>
<protein>
    <submittedName>
        <fullName evidence="2">Uncharacterized protein</fullName>
    </submittedName>
</protein>
<keyword evidence="3" id="KW-1185">Reference proteome</keyword>
<dbReference type="EMBL" id="PDNW01000005">
    <property type="protein sequence ID" value="PLC50279.1"/>
    <property type="molecule type" value="Genomic_DNA"/>
</dbReference>
<sequence>MKGYDWFSFFPIHIGVGWFTITPMLQDLDSLAARIGQMVQFARQLQSERAALQARLKNLEDERSALRDQLLRREAEYASMAQRVSVHEAEMNTLRSATDAAHATLQVEVTQYRTECEALKLKLAASQSDTSRLRVVADKAREHIDSILVRLPGAPQE</sequence>
<gene>
    <name evidence="2" type="ORF">CR159_07390</name>
</gene>
<organism evidence="2 3">
    <name type="scientific">Pollutimonas subterranea</name>
    <dbReference type="NCBI Taxonomy" id="2045210"/>
    <lineage>
        <taxon>Bacteria</taxon>
        <taxon>Pseudomonadati</taxon>
        <taxon>Pseudomonadota</taxon>
        <taxon>Betaproteobacteria</taxon>
        <taxon>Burkholderiales</taxon>
        <taxon>Alcaligenaceae</taxon>
        <taxon>Pollutimonas</taxon>
    </lineage>
</organism>
<dbReference type="AlphaFoldDB" id="A0A2N4U5K1"/>
<reference evidence="2 3" key="1">
    <citation type="submission" date="2017-10" db="EMBL/GenBank/DDBJ databases">
        <title>Two draft genome sequences of Pusillimonas sp. strains isolated from a nitrate- and radionuclide-contaminated groundwater in Russia.</title>
        <authorList>
            <person name="Grouzdev D.S."/>
            <person name="Tourova T.P."/>
            <person name="Goeva M.A."/>
            <person name="Babich T.L."/>
            <person name="Sokolova D.S."/>
            <person name="Abdullin R."/>
            <person name="Poltaraus A.B."/>
            <person name="Toshchakov S.V."/>
            <person name="Nazina T.N."/>
        </authorList>
    </citation>
    <scope>NUCLEOTIDE SEQUENCE [LARGE SCALE GENOMIC DNA]</scope>
    <source>
        <strain evidence="2 3">JR1/69-3-13</strain>
    </source>
</reference>
<keyword evidence="1" id="KW-0175">Coiled coil</keyword>
<accession>A0A2N4U5K1</accession>
<evidence type="ECO:0000313" key="3">
    <source>
        <dbReference type="Proteomes" id="UP000234190"/>
    </source>
</evidence>
<dbReference type="Gene3D" id="1.10.287.1490">
    <property type="match status" value="1"/>
</dbReference>
<evidence type="ECO:0000313" key="2">
    <source>
        <dbReference type="EMBL" id="PLC50279.1"/>
    </source>
</evidence>
<proteinExistence type="predicted"/>
<feature type="coiled-coil region" evidence="1">
    <location>
        <begin position="42"/>
        <end position="76"/>
    </location>
</feature>
<name>A0A2N4U5K1_9BURK</name>